<dbReference type="PANTHER" id="PTHR35519:SF2">
    <property type="entry name" value="PH DOMAIN PROTEIN"/>
    <property type="match status" value="1"/>
</dbReference>
<gene>
    <name evidence="1" type="ORF">FYK55_25440</name>
</gene>
<accession>A0A5M6CV52</accession>
<dbReference type="PANTHER" id="PTHR35519">
    <property type="entry name" value="MEMBRANE PROTEINS"/>
    <property type="match status" value="1"/>
</dbReference>
<evidence type="ECO:0000313" key="1">
    <source>
        <dbReference type="EMBL" id="KAA5539104.1"/>
    </source>
</evidence>
<proteinExistence type="predicted"/>
<evidence type="ECO:0000313" key="2">
    <source>
        <dbReference type="Proteomes" id="UP000324479"/>
    </source>
</evidence>
<sequence length="111" mass="12202">MRRLARFAKWMDAKYQLPGVPIRFGVDSLIGLVPGVGDLVGTLIGVYILREAHSAGAPKVMLARMSGNLLIDFIGGSVPLLGDLFDIYWKANIRNVQLLEKHVSANLKKTQ</sequence>
<protein>
    <submittedName>
        <fullName evidence="1">DUF4112 domain-containing protein</fullName>
    </submittedName>
</protein>
<keyword evidence="2" id="KW-1185">Reference proteome</keyword>
<name>A0A5M6CV52_9BACT</name>
<dbReference type="EMBL" id="VWOX01000022">
    <property type="protein sequence ID" value="KAA5539104.1"/>
    <property type="molecule type" value="Genomic_DNA"/>
</dbReference>
<dbReference type="InterPro" id="IPR025187">
    <property type="entry name" value="DUF4112"/>
</dbReference>
<organism evidence="1 2">
    <name type="scientific">Roseiconus nitratireducens</name>
    <dbReference type="NCBI Taxonomy" id="2605748"/>
    <lineage>
        <taxon>Bacteria</taxon>
        <taxon>Pseudomonadati</taxon>
        <taxon>Planctomycetota</taxon>
        <taxon>Planctomycetia</taxon>
        <taxon>Pirellulales</taxon>
        <taxon>Pirellulaceae</taxon>
        <taxon>Roseiconus</taxon>
    </lineage>
</organism>
<dbReference type="Proteomes" id="UP000324479">
    <property type="component" value="Unassembled WGS sequence"/>
</dbReference>
<dbReference type="AlphaFoldDB" id="A0A5M6CV52"/>
<comment type="caution">
    <text evidence="1">The sequence shown here is derived from an EMBL/GenBank/DDBJ whole genome shotgun (WGS) entry which is preliminary data.</text>
</comment>
<dbReference type="Pfam" id="PF13430">
    <property type="entry name" value="DUF4112"/>
    <property type="match status" value="1"/>
</dbReference>
<reference evidence="1 2" key="1">
    <citation type="submission" date="2019-08" db="EMBL/GenBank/DDBJ databases">
        <authorList>
            <person name="Dhanesh K."/>
            <person name="Kumar G."/>
            <person name="Sasikala C."/>
            <person name="Venkata Ramana C."/>
        </authorList>
    </citation>
    <scope>NUCLEOTIDE SEQUENCE [LARGE SCALE GENOMIC DNA]</scope>
    <source>
        <strain evidence="1 2">JC645</strain>
    </source>
</reference>